<dbReference type="PANTHER" id="PTHR42791">
    <property type="entry name" value="GNAT FAMILY ACETYLTRANSFERASE"/>
    <property type="match status" value="1"/>
</dbReference>
<dbReference type="Pfam" id="PF13508">
    <property type="entry name" value="Acetyltransf_7"/>
    <property type="match status" value="1"/>
</dbReference>
<dbReference type="PANTHER" id="PTHR42791:SF1">
    <property type="entry name" value="N-ACETYLTRANSFERASE DOMAIN-CONTAINING PROTEIN"/>
    <property type="match status" value="1"/>
</dbReference>
<dbReference type="Gene3D" id="3.40.630.30">
    <property type="match status" value="1"/>
</dbReference>
<reference evidence="2" key="1">
    <citation type="submission" date="2019-08" db="EMBL/GenBank/DDBJ databases">
        <authorList>
            <person name="Kucharzyk K."/>
            <person name="Murdoch R.W."/>
            <person name="Higgins S."/>
            <person name="Loffler F."/>
        </authorList>
    </citation>
    <scope>NUCLEOTIDE SEQUENCE</scope>
</reference>
<name>A0A644WTZ9_9ZZZZ</name>
<comment type="caution">
    <text evidence="2">The sequence shown here is derived from an EMBL/GenBank/DDBJ whole genome shotgun (WGS) entry which is preliminary data.</text>
</comment>
<evidence type="ECO:0000313" key="2">
    <source>
        <dbReference type="EMBL" id="MPM06948.1"/>
    </source>
</evidence>
<dbReference type="CDD" id="cd04301">
    <property type="entry name" value="NAT_SF"/>
    <property type="match status" value="1"/>
</dbReference>
<gene>
    <name evidence="2" type="ORF">SDC9_53252</name>
</gene>
<dbReference type="AlphaFoldDB" id="A0A644WTZ9"/>
<dbReference type="EMBL" id="VSSQ01001282">
    <property type="protein sequence ID" value="MPM06948.1"/>
    <property type="molecule type" value="Genomic_DNA"/>
</dbReference>
<dbReference type="InterPro" id="IPR052523">
    <property type="entry name" value="Trichothecene_AcTrans"/>
</dbReference>
<dbReference type="PROSITE" id="PS51186">
    <property type="entry name" value="GNAT"/>
    <property type="match status" value="1"/>
</dbReference>
<dbReference type="SUPFAM" id="SSF55729">
    <property type="entry name" value="Acyl-CoA N-acyltransferases (Nat)"/>
    <property type="match status" value="1"/>
</dbReference>
<feature type="domain" description="N-acetyltransferase" evidence="1">
    <location>
        <begin position="54"/>
        <end position="193"/>
    </location>
</feature>
<dbReference type="InterPro" id="IPR016181">
    <property type="entry name" value="Acyl_CoA_acyltransferase"/>
</dbReference>
<evidence type="ECO:0000259" key="1">
    <source>
        <dbReference type="PROSITE" id="PS51186"/>
    </source>
</evidence>
<accession>A0A644WTZ9</accession>
<dbReference type="InterPro" id="IPR000182">
    <property type="entry name" value="GNAT_dom"/>
</dbReference>
<sequence length="193" mass="22691">MIRTTDRKDKKQIAELLTRAFDTNISVNKAVKQDRKRITRIRRLMDYSFEMCRLNGEIFLSDDKNAAVLFLNRCHPKTTLYTLWLDLKLALGAIGLNRAAKVLKKEKAIKKLYPDHDFMYLWYIGVDPDCQGQGAGSALMREIDALADERRQDIYLETSIENNLPFYARCGFQVYSELQFDFRLYCLRRECRN</sequence>
<dbReference type="GO" id="GO:0016747">
    <property type="term" value="F:acyltransferase activity, transferring groups other than amino-acyl groups"/>
    <property type="evidence" value="ECO:0007669"/>
    <property type="project" value="InterPro"/>
</dbReference>
<protein>
    <recommendedName>
        <fullName evidence="1">N-acetyltransferase domain-containing protein</fullName>
    </recommendedName>
</protein>
<proteinExistence type="predicted"/>
<organism evidence="2">
    <name type="scientific">bioreactor metagenome</name>
    <dbReference type="NCBI Taxonomy" id="1076179"/>
    <lineage>
        <taxon>unclassified sequences</taxon>
        <taxon>metagenomes</taxon>
        <taxon>ecological metagenomes</taxon>
    </lineage>
</organism>